<proteinExistence type="predicted"/>
<evidence type="ECO:0000313" key="1">
    <source>
        <dbReference type="EMBL" id="MDQ0464208.1"/>
    </source>
</evidence>
<dbReference type="Proteomes" id="UP001228905">
    <property type="component" value="Unassembled WGS sequence"/>
</dbReference>
<dbReference type="Gene3D" id="3.40.210.30">
    <property type="entry name" value="Dam replacing family, catalytic PD-(D/E)XK domain"/>
    <property type="match status" value="1"/>
</dbReference>
<accession>A0ABU0IQC4</accession>
<gene>
    <name evidence="1" type="ORF">QO010_001989</name>
</gene>
<dbReference type="InterPro" id="IPR043025">
    <property type="entry name" value="DRP_PD-(D/E)XK_dom"/>
</dbReference>
<keyword evidence="2" id="KW-1185">Reference proteome</keyword>
<sequence>MADGAHCTMLERLAARNNPNLAPMTYDLARLAVNNLLVVPRHFFTPA</sequence>
<organism evidence="1 2">
    <name type="scientific">Caulobacter ginsengisoli</name>
    <dbReference type="NCBI Taxonomy" id="400775"/>
    <lineage>
        <taxon>Bacteria</taxon>
        <taxon>Pseudomonadati</taxon>
        <taxon>Pseudomonadota</taxon>
        <taxon>Alphaproteobacteria</taxon>
        <taxon>Caulobacterales</taxon>
        <taxon>Caulobacteraceae</taxon>
        <taxon>Caulobacter</taxon>
    </lineage>
</organism>
<dbReference type="Pfam" id="PF06044">
    <property type="entry name" value="DpnI"/>
    <property type="match status" value="1"/>
</dbReference>
<protein>
    <submittedName>
        <fullName evidence="1">Uncharacterized protein</fullName>
    </submittedName>
</protein>
<reference evidence="1 2" key="1">
    <citation type="submission" date="2023-07" db="EMBL/GenBank/DDBJ databases">
        <title>Genomic Encyclopedia of Type Strains, Phase IV (KMG-IV): sequencing the most valuable type-strain genomes for metagenomic binning, comparative biology and taxonomic classification.</title>
        <authorList>
            <person name="Goeker M."/>
        </authorList>
    </citation>
    <scope>NUCLEOTIDE SEQUENCE [LARGE SCALE GENOMIC DNA]</scope>
    <source>
        <strain evidence="1 2">DSM 18695</strain>
    </source>
</reference>
<name>A0ABU0IQC4_9CAUL</name>
<dbReference type="InterPro" id="IPR010324">
    <property type="entry name" value="DRP"/>
</dbReference>
<dbReference type="EMBL" id="JAUSVS010000003">
    <property type="protein sequence ID" value="MDQ0464208.1"/>
    <property type="molecule type" value="Genomic_DNA"/>
</dbReference>
<comment type="caution">
    <text evidence="1">The sequence shown here is derived from an EMBL/GenBank/DDBJ whole genome shotgun (WGS) entry which is preliminary data.</text>
</comment>
<evidence type="ECO:0000313" key="2">
    <source>
        <dbReference type="Proteomes" id="UP001228905"/>
    </source>
</evidence>